<accession>A0AC34R7P1</accession>
<protein>
    <submittedName>
        <fullName evidence="2">Syndecan/Neurexin domain-containing protein</fullName>
    </submittedName>
</protein>
<reference evidence="2" key="1">
    <citation type="submission" date="2022-11" db="UniProtKB">
        <authorList>
            <consortium name="WormBaseParasite"/>
        </authorList>
    </citation>
    <scope>IDENTIFICATION</scope>
</reference>
<proteinExistence type="predicted"/>
<organism evidence="1 2">
    <name type="scientific">Panagrolaimus sp. JU765</name>
    <dbReference type="NCBI Taxonomy" id="591449"/>
    <lineage>
        <taxon>Eukaryota</taxon>
        <taxon>Metazoa</taxon>
        <taxon>Ecdysozoa</taxon>
        <taxon>Nematoda</taxon>
        <taxon>Chromadorea</taxon>
        <taxon>Rhabditida</taxon>
        <taxon>Tylenchina</taxon>
        <taxon>Panagrolaimomorpha</taxon>
        <taxon>Panagrolaimoidea</taxon>
        <taxon>Panagrolaimidae</taxon>
        <taxon>Panagrolaimus</taxon>
    </lineage>
</organism>
<dbReference type="WBParaSite" id="JU765_v2.g4189.t1">
    <property type="protein sequence ID" value="JU765_v2.g4189.t1"/>
    <property type="gene ID" value="JU765_v2.g4189"/>
</dbReference>
<evidence type="ECO:0000313" key="2">
    <source>
        <dbReference type="WBParaSite" id="JU765_v2.g4189.t1"/>
    </source>
</evidence>
<name>A0AC34R7P1_9BILA</name>
<sequence length="299" mass="32819">MRRRKSLAAFFVLIFFCLEFGAVESKKSDIVEGSGIPPSLAGNKNVVAADIDWEASGIGPDDEDGDVVEGSGSVPMSQKDRDEVEGSGLPVPVPKKPVVIPDEPQVEEIAKTDKPTTTSTEPTTLTPIGTTVITITKDEVEKDLESELKFPGNDDAQKEEDEDDDEEEEEEDTSTEATTTTERTTTRRPVIVAVTEPPMSDDDSDADALKNMLQPGILAAITGGAVVGILLAILLIMFIEVIRWMKTRIIRQITRTRIRKPQHRNFTLEKSSSFILRLGAKEYVLSANFICPQCRICPE</sequence>
<evidence type="ECO:0000313" key="1">
    <source>
        <dbReference type="Proteomes" id="UP000887576"/>
    </source>
</evidence>
<dbReference type="Proteomes" id="UP000887576">
    <property type="component" value="Unplaced"/>
</dbReference>